<protein>
    <submittedName>
        <fullName evidence="1">Uncharacterized protein</fullName>
    </submittedName>
</protein>
<evidence type="ECO:0000313" key="1">
    <source>
        <dbReference type="EMBL" id="MPC21359.1"/>
    </source>
</evidence>
<dbReference type="EMBL" id="VSRR010000967">
    <property type="protein sequence ID" value="MPC21359.1"/>
    <property type="molecule type" value="Genomic_DNA"/>
</dbReference>
<dbReference type="Proteomes" id="UP000324222">
    <property type="component" value="Unassembled WGS sequence"/>
</dbReference>
<name>A0A5B7DJV4_PORTR</name>
<comment type="caution">
    <text evidence="1">The sequence shown here is derived from an EMBL/GenBank/DDBJ whole genome shotgun (WGS) entry which is preliminary data.</text>
</comment>
<sequence>MWACCGDEMGVFRGLTSSSSSSTGPACLPPYRDKSQHVEGGAGMAGGAGGAGEAWTAGSLQHMSSMMAGPPLAKLPAVFPSPQCCLLS</sequence>
<accession>A0A5B7DJV4</accession>
<dbReference type="AlphaFoldDB" id="A0A5B7DJV4"/>
<reference evidence="1 2" key="1">
    <citation type="submission" date="2019-05" db="EMBL/GenBank/DDBJ databases">
        <title>Another draft genome of Portunus trituberculatus and its Hox gene families provides insights of decapod evolution.</title>
        <authorList>
            <person name="Jeong J.-H."/>
            <person name="Song I."/>
            <person name="Kim S."/>
            <person name="Choi T."/>
            <person name="Kim D."/>
            <person name="Ryu S."/>
            <person name="Kim W."/>
        </authorList>
    </citation>
    <scope>NUCLEOTIDE SEQUENCE [LARGE SCALE GENOMIC DNA]</scope>
    <source>
        <tissue evidence="1">Muscle</tissue>
    </source>
</reference>
<organism evidence="1 2">
    <name type="scientific">Portunus trituberculatus</name>
    <name type="common">Swimming crab</name>
    <name type="synonym">Neptunus trituberculatus</name>
    <dbReference type="NCBI Taxonomy" id="210409"/>
    <lineage>
        <taxon>Eukaryota</taxon>
        <taxon>Metazoa</taxon>
        <taxon>Ecdysozoa</taxon>
        <taxon>Arthropoda</taxon>
        <taxon>Crustacea</taxon>
        <taxon>Multicrustacea</taxon>
        <taxon>Malacostraca</taxon>
        <taxon>Eumalacostraca</taxon>
        <taxon>Eucarida</taxon>
        <taxon>Decapoda</taxon>
        <taxon>Pleocyemata</taxon>
        <taxon>Brachyura</taxon>
        <taxon>Eubrachyura</taxon>
        <taxon>Portunoidea</taxon>
        <taxon>Portunidae</taxon>
        <taxon>Portuninae</taxon>
        <taxon>Portunus</taxon>
    </lineage>
</organism>
<evidence type="ECO:0000313" key="2">
    <source>
        <dbReference type="Proteomes" id="UP000324222"/>
    </source>
</evidence>
<keyword evidence="2" id="KW-1185">Reference proteome</keyword>
<proteinExistence type="predicted"/>
<gene>
    <name evidence="1" type="ORF">E2C01_014342</name>
</gene>